<dbReference type="InterPro" id="IPR027357">
    <property type="entry name" value="DOCKER_dom"/>
</dbReference>
<evidence type="ECO:0000259" key="5">
    <source>
        <dbReference type="PROSITE" id="PS51651"/>
    </source>
</evidence>
<accession>A0ABR2LBF9</accession>
<evidence type="ECO:0008006" key="8">
    <source>
        <dbReference type="Google" id="ProtNLM"/>
    </source>
</evidence>
<feature type="compositionally biased region" description="Pro residues" evidence="3">
    <location>
        <begin position="991"/>
        <end position="1000"/>
    </location>
</feature>
<dbReference type="InterPro" id="IPR043162">
    <property type="entry name" value="DOCK_C_lobe_C"/>
</dbReference>
<feature type="domain" description="DOCKER" evidence="5">
    <location>
        <begin position="1250"/>
        <end position="1688"/>
    </location>
</feature>
<protein>
    <recommendedName>
        <fullName evidence="8">DOCKER domain-containing protein</fullName>
    </recommendedName>
</protein>
<sequence>MELIDDLIQDDIKNTYNAKKIPWMKPIVRMHSNLIPFIPPDITDLIHDPNILETPVGKLFCEPGCEMEIDFPEEIIPQSPQQKNNPTLLKTATLQSISQIYSHNSIPRIKEINKTFGFNSTSSFFGNISAPSPQTAVGNVKMFSFRVATFQSMFKMVEPMICSAFLFDDREKVIVSDYWNFIPQCSTSFFDKENIQYGNNLVASFQADPKFVQEESYLIILLSHPLGEDNSAAMIKYFQNPISATEQSAEKKMKQIFPRMKDVFTTFACTYIKFSALRNAGDKPVQLPPPFITEAPLPEDKIHDLISDASKKNLKQIQIQIELQRIQEQFLTIRPISKLRAQPLLFPIHQLSIRINSVKISSSLKFKNIIVGVSLRSGSNIIKGIHTKLDPFNTAEVDYTRCFYHNRSPPFDDSFLFDLPYPIPDDLELVFELFHVHVKPSEKQMTPIGTARQSVFNPLNKDILIKDLQNVTLSIESANSSDKGKDKISISTYLRSNLSTNSQSFYDFVEYHKIDLVARILAMPKNIIITNLMYILEIILSTELEADTFSFHAFTTLRDQCLPRLDPLMFERFLMIYVRYFAFRSKEPIKVKVEDQPIKLSEQNKNRQSPMETSSLLILPKSDPVCDKSLEVSQADANVTDSLIDFNFQKPSSPQQNNSSNEDNEIRSFLTKFFTEYSKVLNSDEGLTSLQSLVDFFFTLIIKALTVTKITILGSEFDEFLKNYCQKISPDPNISRKHVKSLGLFSNLLFDIGMPSMSSKVTFIVISTFLEKPQMHWIIITYINFAFRPSLFYYSLKYVSEFKEILITLLRKAMKSINSEGLRPIFAILLQLFGSYDIDMTTEIASILIECLKGLRPNQLPPTTEIITHLAFFNFLLEFSDKKALQNFTKTENSPTLFKLVHFMIGHVTLKEMTIVRRFQICKTTSNEEPQKEVKPLNSGPVHRQRSDTVKPKKRPVIVPQPATNRPQDNFVSNDPLPTIDSSKPIVLPKPKYPPRPQSPPKQTTTPPQSINPFNTLDSKDPTAAAVSPEKPQFNTDKATFTPSQRKVPRPHRSARKSSLTPTAYEMINTTHSALIHFAQTYIQVADTHVAVGILGFVYHMLETDMNPQYYPLLFKLLSDLLSNFSPVILEVTSPCWIRVFERLFKLAPTINDVSILVSPVETLLDVDLKVNKCQYASMAILIRAMSFLKKDDLMNENVCKLFEVFMKSNDKNQKDLANIYITLKEQAKLLLNKTSSSEERCDALLKRFFSLKGSPDAQFHTLSKIYKIHNEFNNYEEMINISFLQAAIIIEYLVATMKMKNYFAIEHPAMVFIHNCSFASYAVTPREVLPKVPGFADSEFFSELGFISLLNRILQISTKGSIFESAFSVVDILWPILEQLRHYESIENMFNIYQEIFTKEAQENSHNPDALTYRYFRVTFFGASFGNDDRKSYIYRENKLVGLFDFTDSVKKKYEELFHKEVQIISDSGKVDESTLKNDIDYIQVTFVKPLIKKIKDKSEQDNTTIGLSLIHKEFFFESPFIYGSNEKQGPIDKQWIRHTVLTTEFYLPNICKRSSIVSEVSTDFEPIRVVYRQLRERTNDINDAYEARDINKIQQMLSGSLVVTVNEGPAKIVEVFLSGPPDDNDKRKFKLKQEFCRFLEILQKAVSFHAEHVTKNPEFMQLQIQMEEGFQKLKHILEPHIVNVNINN</sequence>
<dbReference type="InterPro" id="IPR035892">
    <property type="entry name" value="C2_domain_sf"/>
</dbReference>
<keyword evidence="7" id="KW-1185">Reference proteome</keyword>
<gene>
    <name evidence="6" type="ORF">M9Y10_002644</name>
</gene>
<dbReference type="InterPro" id="IPR046773">
    <property type="entry name" value="DOCKER_Lobe_C"/>
</dbReference>
<dbReference type="InterPro" id="IPR026791">
    <property type="entry name" value="DOCK"/>
</dbReference>
<dbReference type="InterPro" id="IPR046770">
    <property type="entry name" value="DOCKER_Lobe_B"/>
</dbReference>
<dbReference type="PROSITE" id="PS51650">
    <property type="entry name" value="C2_DOCK"/>
    <property type="match status" value="1"/>
</dbReference>
<keyword evidence="1" id="KW-0344">Guanine-nucleotide releasing factor</keyword>
<feature type="compositionally biased region" description="Polar residues" evidence="3">
    <location>
        <begin position="1033"/>
        <end position="1045"/>
    </location>
</feature>
<feature type="domain" description="C2 DOCK-type" evidence="4">
    <location>
        <begin position="348"/>
        <end position="523"/>
    </location>
</feature>
<evidence type="ECO:0000256" key="2">
    <source>
        <dbReference type="PROSITE-ProRule" id="PRU00983"/>
    </source>
</evidence>
<comment type="caution">
    <text evidence="6">The sequence shown here is derived from an EMBL/GenBank/DDBJ whole genome shotgun (WGS) entry which is preliminary data.</text>
</comment>
<dbReference type="Pfam" id="PF20421">
    <property type="entry name" value="DHR-2_Lobe_C"/>
    <property type="match status" value="1"/>
</dbReference>
<evidence type="ECO:0000256" key="1">
    <source>
        <dbReference type="ARBA" id="ARBA00022658"/>
    </source>
</evidence>
<dbReference type="Gene3D" id="1.25.40.410">
    <property type="match status" value="1"/>
</dbReference>
<evidence type="ECO:0000259" key="4">
    <source>
        <dbReference type="PROSITE" id="PS51650"/>
    </source>
</evidence>
<reference evidence="6 7" key="1">
    <citation type="submission" date="2024-04" db="EMBL/GenBank/DDBJ databases">
        <title>Tritrichomonas musculus Genome.</title>
        <authorList>
            <person name="Alves-Ferreira E."/>
            <person name="Grigg M."/>
            <person name="Lorenzi H."/>
            <person name="Galac M."/>
        </authorList>
    </citation>
    <scope>NUCLEOTIDE SEQUENCE [LARGE SCALE GENOMIC DNA]</scope>
    <source>
        <strain evidence="6 7">EAF2021</strain>
    </source>
</reference>
<dbReference type="Pfam" id="PF06920">
    <property type="entry name" value="DHR-2_Lobe_A"/>
    <property type="match status" value="1"/>
</dbReference>
<feature type="compositionally biased region" description="Polar residues" evidence="3">
    <location>
        <begin position="962"/>
        <end position="973"/>
    </location>
</feature>
<dbReference type="EMBL" id="JAPFFF010000001">
    <property type="protein sequence ID" value="KAK8900321.1"/>
    <property type="molecule type" value="Genomic_DNA"/>
</dbReference>
<dbReference type="InterPro" id="IPR027007">
    <property type="entry name" value="C2_DOCK-type_domain"/>
</dbReference>
<dbReference type="InterPro" id="IPR046769">
    <property type="entry name" value="DOCKER_Lobe_A"/>
</dbReference>
<evidence type="ECO:0000256" key="3">
    <source>
        <dbReference type="SAM" id="MobiDB-lite"/>
    </source>
</evidence>
<organism evidence="6 7">
    <name type="scientific">Tritrichomonas musculus</name>
    <dbReference type="NCBI Taxonomy" id="1915356"/>
    <lineage>
        <taxon>Eukaryota</taxon>
        <taxon>Metamonada</taxon>
        <taxon>Parabasalia</taxon>
        <taxon>Tritrichomonadida</taxon>
        <taxon>Tritrichomonadidae</taxon>
        <taxon>Tritrichomonas</taxon>
    </lineage>
</organism>
<dbReference type="PANTHER" id="PTHR23317">
    <property type="entry name" value="DEDICATOR OF CYTOKINESIS DOCK"/>
    <property type="match status" value="1"/>
</dbReference>
<dbReference type="Gene3D" id="1.20.58.740">
    <property type="match status" value="1"/>
</dbReference>
<comment type="similarity">
    <text evidence="2">Belongs to the DOCK family.</text>
</comment>
<proteinExistence type="inferred from homology"/>
<evidence type="ECO:0000313" key="6">
    <source>
        <dbReference type="EMBL" id="KAK8900321.1"/>
    </source>
</evidence>
<name>A0ABR2LBF9_9EUKA</name>
<evidence type="ECO:0000313" key="7">
    <source>
        <dbReference type="Proteomes" id="UP001470230"/>
    </source>
</evidence>
<dbReference type="InterPro" id="IPR043161">
    <property type="entry name" value="DOCK_C_lobe_A"/>
</dbReference>
<dbReference type="Proteomes" id="UP001470230">
    <property type="component" value="Unassembled WGS sequence"/>
</dbReference>
<feature type="compositionally biased region" description="Basic residues" evidence="3">
    <location>
        <begin position="1047"/>
        <end position="1056"/>
    </location>
</feature>
<dbReference type="PANTHER" id="PTHR23317:SF76">
    <property type="entry name" value="LD20667P"/>
    <property type="match status" value="1"/>
</dbReference>
<dbReference type="PROSITE" id="PS51651">
    <property type="entry name" value="DOCKER"/>
    <property type="match status" value="1"/>
</dbReference>
<feature type="region of interest" description="Disordered" evidence="3">
    <location>
        <begin position="926"/>
        <end position="1058"/>
    </location>
</feature>
<dbReference type="Pfam" id="PF20422">
    <property type="entry name" value="DHR-2_Lobe_B"/>
    <property type="match status" value="1"/>
</dbReference>
<dbReference type="Gene3D" id="2.60.40.150">
    <property type="entry name" value="C2 domain"/>
    <property type="match status" value="1"/>
</dbReference>
<dbReference type="CDD" id="cd11684">
    <property type="entry name" value="DHR2_DOCK"/>
    <property type="match status" value="1"/>
</dbReference>